<dbReference type="PANTHER" id="PTHR11732">
    <property type="entry name" value="ALDO/KETO REDUCTASE"/>
    <property type="match status" value="1"/>
</dbReference>
<proteinExistence type="predicted"/>
<dbReference type="PIRSF" id="PIRSF000097">
    <property type="entry name" value="AKR"/>
    <property type="match status" value="1"/>
</dbReference>
<dbReference type="InterPro" id="IPR020471">
    <property type="entry name" value="AKR"/>
</dbReference>
<sequence>MKTIPRIGLGTWKSPNNEQVTESVRYAIEEAGYRHIDCAKLYQNEENVGKALKDVLSRKIVKREELWITSKLWSIDHHPEDVEQACLKSLKDLQLDYLDLYLIHWPIAFKRKGNDIFPQNENGQIMVDETVSIYETWKAMEKLVEKKLVRYIGVSNFTIEMLEKLLHYNDLKVKPFANQVECHLYLQQNALFEYCNKRGIIVEGYATLGSGDFAPPEAPCLLKDEVLNAIAKEVGKSPAQVELQFLYQLNKQLIILAKSVHNNRIKENIQRTFELNEEQMKKLKNRDKCYRYYDSRLAWGITVFGDHW</sequence>
<dbReference type="Gene3D" id="3.20.20.100">
    <property type="entry name" value="NADP-dependent oxidoreductase domain"/>
    <property type="match status" value="1"/>
</dbReference>
<dbReference type="Proteomes" id="UP001470230">
    <property type="component" value="Unassembled WGS sequence"/>
</dbReference>
<gene>
    <name evidence="2" type="ORF">M9Y10_019312</name>
</gene>
<reference evidence="2 3" key="1">
    <citation type="submission" date="2024-04" db="EMBL/GenBank/DDBJ databases">
        <title>Tritrichomonas musculus Genome.</title>
        <authorList>
            <person name="Alves-Ferreira E."/>
            <person name="Grigg M."/>
            <person name="Lorenzi H."/>
            <person name="Galac M."/>
        </authorList>
    </citation>
    <scope>NUCLEOTIDE SEQUENCE [LARGE SCALE GENOMIC DNA]</scope>
    <source>
        <strain evidence="2 3">EAF2021</strain>
    </source>
</reference>
<dbReference type="PROSITE" id="PS00798">
    <property type="entry name" value="ALDOKETO_REDUCTASE_1"/>
    <property type="match status" value="1"/>
</dbReference>
<keyword evidence="3" id="KW-1185">Reference proteome</keyword>
<dbReference type="Pfam" id="PF00248">
    <property type="entry name" value="Aldo_ket_red"/>
    <property type="match status" value="1"/>
</dbReference>
<evidence type="ECO:0000259" key="1">
    <source>
        <dbReference type="Pfam" id="PF00248"/>
    </source>
</evidence>
<protein>
    <recommendedName>
        <fullName evidence="1">NADP-dependent oxidoreductase domain-containing protein</fullName>
    </recommendedName>
</protein>
<comment type="caution">
    <text evidence="2">The sequence shown here is derived from an EMBL/GenBank/DDBJ whole genome shotgun (WGS) entry which is preliminary data.</text>
</comment>
<dbReference type="InterPro" id="IPR023210">
    <property type="entry name" value="NADP_OxRdtase_dom"/>
</dbReference>
<evidence type="ECO:0000313" key="3">
    <source>
        <dbReference type="Proteomes" id="UP001470230"/>
    </source>
</evidence>
<feature type="domain" description="NADP-dependent oxidoreductase" evidence="1">
    <location>
        <begin position="6"/>
        <end position="284"/>
    </location>
</feature>
<name>A0ABR2HJ51_9EUKA</name>
<dbReference type="PROSITE" id="PS00062">
    <property type="entry name" value="ALDOKETO_REDUCTASE_2"/>
    <property type="match status" value="1"/>
</dbReference>
<dbReference type="InterPro" id="IPR018170">
    <property type="entry name" value="Aldo/ket_reductase_CS"/>
</dbReference>
<accession>A0ABR2HJ51</accession>
<evidence type="ECO:0000313" key="2">
    <source>
        <dbReference type="EMBL" id="KAK8848256.1"/>
    </source>
</evidence>
<dbReference type="InterPro" id="IPR036812">
    <property type="entry name" value="NAD(P)_OxRdtase_dom_sf"/>
</dbReference>
<organism evidence="2 3">
    <name type="scientific">Tritrichomonas musculus</name>
    <dbReference type="NCBI Taxonomy" id="1915356"/>
    <lineage>
        <taxon>Eukaryota</taxon>
        <taxon>Metamonada</taxon>
        <taxon>Parabasalia</taxon>
        <taxon>Tritrichomonadida</taxon>
        <taxon>Tritrichomonadidae</taxon>
        <taxon>Tritrichomonas</taxon>
    </lineage>
</organism>
<dbReference type="SUPFAM" id="SSF51430">
    <property type="entry name" value="NAD(P)-linked oxidoreductase"/>
    <property type="match status" value="1"/>
</dbReference>
<dbReference type="EMBL" id="JAPFFF010000027">
    <property type="protein sequence ID" value="KAK8848256.1"/>
    <property type="molecule type" value="Genomic_DNA"/>
</dbReference>
<dbReference type="PRINTS" id="PR00069">
    <property type="entry name" value="ALDKETRDTASE"/>
</dbReference>